<evidence type="ECO:0000259" key="6">
    <source>
        <dbReference type="PROSITE" id="PS50262"/>
    </source>
</evidence>
<protein>
    <submittedName>
        <fullName evidence="8">G_PROTEIN_RECEP_F1_2 domain-containing protein</fullName>
    </submittedName>
</protein>
<keyword evidence="3 5" id="KW-1133">Transmembrane helix</keyword>
<dbReference type="PANTHER" id="PTHR46273:SF9">
    <property type="entry name" value="G-PROTEIN COUPLED RECEPTORS FAMILY 1 PROFILE DOMAIN-CONTAINING PROTEIN"/>
    <property type="match status" value="1"/>
</dbReference>
<keyword evidence="7" id="KW-1185">Reference proteome</keyword>
<dbReference type="InterPro" id="IPR053219">
    <property type="entry name" value="GPCR_Dmsr-1"/>
</dbReference>
<dbReference type="GO" id="GO:0005886">
    <property type="term" value="C:plasma membrane"/>
    <property type="evidence" value="ECO:0007669"/>
    <property type="project" value="TreeGrafter"/>
</dbReference>
<dbReference type="Gene3D" id="1.20.1070.10">
    <property type="entry name" value="Rhodopsin 7-helix transmembrane proteins"/>
    <property type="match status" value="1"/>
</dbReference>
<dbReference type="InterPro" id="IPR019427">
    <property type="entry name" value="7TM_GPCR_serpentine_rcpt_Srw"/>
</dbReference>
<feature type="transmembrane region" description="Helical" evidence="5">
    <location>
        <begin position="166"/>
        <end position="190"/>
    </location>
</feature>
<dbReference type="SUPFAM" id="SSF81321">
    <property type="entry name" value="Family A G protein-coupled receptor-like"/>
    <property type="match status" value="1"/>
</dbReference>
<organism evidence="7 8">
    <name type="scientific">Steinernema glaseri</name>
    <dbReference type="NCBI Taxonomy" id="37863"/>
    <lineage>
        <taxon>Eukaryota</taxon>
        <taxon>Metazoa</taxon>
        <taxon>Ecdysozoa</taxon>
        <taxon>Nematoda</taxon>
        <taxon>Chromadorea</taxon>
        <taxon>Rhabditida</taxon>
        <taxon>Tylenchina</taxon>
        <taxon>Panagrolaimomorpha</taxon>
        <taxon>Strongyloidoidea</taxon>
        <taxon>Steinernematidae</taxon>
        <taxon>Steinernema</taxon>
    </lineage>
</organism>
<feature type="transmembrane region" description="Helical" evidence="5">
    <location>
        <begin position="78"/>
        <end position="96"/>
    </location>
</feature>
<comment type="subcellular location">
    <subcellularLocation>
        <location evidence="1">Membrane</location>
    </subcellularLocation>
</comment>
<evidence type="ECO:0000256" key="2">
    <source>
        <dbReference type="ARBA" id="ARBA00022692"/>
    </source>
</evidence>
<dbReference type="Proteomes" id="UP000095287">
    <property type="component" value="Unplaced"/>
</dbReference>
<dbReference type="InterPro" id="IPR017452">
    <property type="entry name" value="GPCR_Rhodpsn_7TM"/>
</dbReference>
<name>A0A1I7YL82_9BILA</name>
<evidence type="ECO:0000313" key="7">
    <source>
        <dbReference type="Proteomes" id="UP000095287"/>
    </source>
</evidence>
<proteinExistence type="predicted"/>
<evidence type="ECO:0000256" key="4">
    <source>
        <dbReference type="ARBA" id="ARBA00023136"/>
    </source>
</evidence>
<dbReference type="PROSITE" id="PS50262">
    <property type="entry name" value="G_PROTEIN_RECEP_F1_2"/>
    <property type="match status" value="1"/>
</dbReference>
<evidence type="ECO:0000313" key="8">
    <source>
        <dbReference type="WBParaSite" id="L893_g1755.t1"/>
    </source>
</evidence>
<feature type="transmembrane region" description="Helical" evidence="5">
    <location>
        <begin position="45"/>
        <end position="66"/>
    </location>
</feature>
<dbReference type="PANTHER" id="PTHR46273">
    <property type="entry name" value="MYOSUPPRESSIN RECEPTOR 1, ISOFORM B-RELATED"/>
    <property type="match status" value="1"/>
</dbReference>
<dbReference type="WBParaSite" id="L893_g1755.t1">
    <property type="protein sequence ID" value="L893_g1755.t1"/>
    <property type="gene ID" value="L893_g1755"/>
</dbReference>
<accession>A0A1I7YL82</accession>
<sequence length="378" mass="42944">MYIAVRFQMICDSDFKLFNLSDEGTVHALQTLIDVSASYAVIHRYVSTIICVGGLLANFMHIIVLTRPVMRKCAINRILSLMAISDMLIMVSYIIFTVRFGFAIDSSDPPVGYDLGWIVFLMVHVVFSIALHTISLYLSVVTAFIRYKALKTLSSKWMQASSACPIFLLVIIFVGFLSIPTFMVHAILYADENTSLPDSQRLYTVGLSDFATVNRCFMFKINLWLTGIMFKVIPCALLLFFTVALLFQFNVNRRRRLEISSGNSLAFKKVEIHSDRTTKMLTVLLGIYLSTELPQGILAILNGFYPTDIHHFIYLSLGEVLDLLSLINCNACFIVYPCISSLYRDTFRKSLKSIKESLFKRRKSAFHRLTPKNSDVFL</sequence>
<feature type="domain" description="G-protein coupled receptors family 1 profile" evidence="6">
    <location>
        <begin position="57"/>
        <end position="336"/>
    </location>
</feature>
<dbReference type="CDD" id="cd14978">
    <property type="entry name" value="7tmA_FMRFamide_R-like"/>
    <property type="match status" value="1"/>
</dbReference>
<dbReference type="Pfam" id="PF10324">
    <property type="entry name" value="7TM_GPCR_Srw"/>
    <property type="match status" value="1"/>
</dbReference>
<dbReference type="GO" id="GO:0008528">
    <property type="term" value="F:G protein-coupled peptide receptor activity"/>
    <property type="evidence" value="ECO:0007669"/>
    <property type="project" value="InterPro"/>
</dbReference>
<evidence type="ECO:0000256" key="3">
    <source>
        <dbReference type="ARBA" id="ARBA00022989"/>
    </source>
</evidence>
<feature type="transmembrane region" description="Helical" evidence="5">
    <location>
        <begin position="325"/>
        <end position="343"/>
    </location>
</feature>
<evidence type="ECO:0000256" key="5">
    <source>
        <dbReference type="SAM" id="Phobius"/>
    </source>
</evidence>
<keyword evidence="2 5" id="KW-0812">Transmembrane</keyword>
<dbReference type="AlphaFoldDB" id="A0A1I7YL82"/>
<feature type="transmembrane region" description="Helical" evidence="5">
    <location>
        <begin position="281"/>
        <end position="305"/>
    </location>
</feature>
<reference evidence="8" key="1">
    <citation type="submission" date="2016-11" db="UniProtKB">
        <authorList>
            <consortium name="WormBaseParasite"/>
        </authorList>
    </citation>
    <scope>IDENTIFICATION</scope>
</reference>
<feature type="transmembrane region" description="Helical" evidence="5">
    <location>
        <begin position="223"/>
        <end position="247"/>
    </location>
</feature>
<keyword evidence="4 5" id="KW-0472">Membrane</keyword>
<feature type="transmembrane region" description="Helical" evidence="5">
    <location>
        <begin position="116"/>
        <end position="145"/>
    </location>
</feature>
<evidence type="ECO:0000256" key="1">
    <source>
        <dbReference type="ARBA" id="ARBA00004370"/>
    </source>
</evidence>